<dbReference type="GO" id="GO:0032259">
    <property type="term" value="P:methylation"/>
    <property type="evidence" value="ECO:0007669"/>
    <property type="project" value="UniProtKB-KW"/>
</dbReference>
<evidence type="ECO:0000256" key="4">
    <source>
        <dbReference type="ARBA" id="ARBA00022763"/>
    </source>
</evidence>
<dbReference type="InterPro" id="IPR036217">
    <property type="entry name" value="MethylDNA_cys_MeTrfase_DNAb"/>
</dbReference>
<dbReference type="PANTHER" id="PTHR10815:SF13">
    <property type="entry name" value="METHYLATED-DNA--PROTEIN-CYSTEINE METHYLTRANSFERASE"/>
    <property type="match status" value="1"/>
</dbReference>
<evidence type="ECO:0000256" key="1">
    <source>
        <dbReference type="ARBA" id="ARBA00001286"/>
    </source>
</evidence>
<dbReference type="Gene3D" id="1.10.10.10">
    <property type="entry name" value="Winged helix-like DNA-binding domain superfamily/Winged helix DNA-binding domain"/>
    <property type="match status" value="1"/>
</dbReference>
<keyword evidence="9" id="KW-1185">Reference proteome</keyword>
<evidence type="ECO:0000256" key="5">
    <source>
        <dbReference type="ARBA" id="ARBA00023204"/>
    </source>
</evidence>
<proteinExistence type="predicted"/>
<dbReference type="InterPro" id="IPR036388">
    <property type="entry name" value="WH-like_DNA-bd_sf"/>
</dbReference>
<dbReference type="GO" id="GO:0006281">
    <property type="term" value="P:DNA repair"/>
    <property type="evidence" value="ECO:0007669"/>
    <property type="project" value="UniProtKB-KW"/>
</dbReference>
<keyword evidence="5" id="KW-0234">DNA repair</keyword>
<reference evidence="8 9" key="1">
    <citation type="journal article" date="2014" name="Genome Announc.">
        <title>Draft Genome Sequence of the Iron-Oxidizing, Acidophilic, and Halotolerant 'Thiobacillus prosperus' Type Strain DSM 5130.</title>
        <authorList>
            <person name="Ossandon F.J."/>
            <person name="Cardenas J.P."/>
            <person name="Corbett M."/>
            <person name="Quatrini R."/>
            <person name="Holmes D.S."/>
            <person name="Watkin E."/>
        </authorList>
    </citation>
    <scope>NUCLEOTIDE SEQUENCE [LARGE SCALE GENOMIC DNA]</scope>
    <source>
        <strain evidence="8 9">DSM 5130</strain>
    </source>
</reference>
<feature type="domain" description="Methylated-DNA-[protein]-cysteine S-methyltransferase DNA binding" evidence="7">
    <location>
        <begin position="72"/>
        <end position="153"/>
    </location>
</feature>
<organism evidence="8 9">
    <name type="scientific">Acidihalobacter prosperus</name>
    <dbReference type="NCBI Taxonomy" id="160660"/>
    <lineage>
        <taxon>Bacteria</taxon>
        <taxon>Pseudomonadati</taxon>
        <taxon>Pseudomonadota</taxon>
        <taxon>Gammaproteobacteria</taxon>
        <taxon>Chromatiales</taxon>
        <taxon>Ectothiorhodospiraceae</taxon>
        <taxon>Acidihalobacter</taxon>
    </lineage>
</organism>
<dbReference type="GO" id="GO:0003908">
    <property type="term" value="F:methylated-DNA-[protein]-cysteine S-methyltransferase activity"/>
    <property type="evidence" value="ECO:0007669"/>
    <property type="project" value="UniProtKB-EC"/>
</dbReference>
<evidence type="ECO:0000256" key="2">
    <source>
        <dbReference type="ARBA" id="ARBA00022603"/>
    </source>
</evidence>
<accession>A0A1A6C5Q6</accession>
<dbReference type="PROSITE" id="PS00374">
    <property type="entry name" value="MGMT"/>
    <property type="match status" value="1"/>
</dbReference>
<keyword evidence="2" id="KW-0489">Methyltransferase</keyword>
<comment type="caution">
    <text evidence="8">The sequence shown here is derived from an EMBL/GenBank/DDBJ whole genome shotgun (WGS) entry which is preliminary data.</text>
</comment>
<evidence type="ECO:0000313" key="8">
    <source>
        <dbReference type="EMBL" id="OBS09898.1"/>
    </source>
</evidence>
<sequence length="157" mass="17030">MPAGSLLLPWGRLGIYIHDGLLIGSDWLAMGNEMAGLGASEMFERCRTEIDAYLRDPDHRFALPLPECGTVFQRRVWRALCEIPAGETRTYGALARALESAPRAVAQACRANPWALVVPCHRVVAADGWGGYAGAVDGRLMDIKRGLLTHEGVTSLA</sequence>
<dbReference type="CDD" id="cd06445">
    <property type="entry name" value="ATase"/>
    <property type="match status" value="1"/>
</dbReference>
<dbReference type="InterPro" id="IPR001497">
    <property type="entry name" value="MethylDNA_cys_MeTrfase_AS"/>
</dbReference>
<dbReference type="Pfam" id="PF01035">
    <property type="entry name" value="DNA_binding_1"/>
    <property type="match status" value="1"/>
</dbReference>
<dbReference type="InterPro" id="IPR014048">
    <property type="entry name" value="MethylDNA_cys_MeTrfase_DNA-bd"/>
</dbReference>
<dbReference type="InterPro" id="IPR036631">
    <property type="entry name" value="MGMT_N_sf"/>
</dbReference>
<evidence type="ECO:0000313" key="9">
    <source>
        <dbReference type="Proteomes" id="UP000029273"/>
    </source>
</evidence>
<keyword evidence="3" id="KW-0808">Transferase</keyword>
<dbReference type="AlphaFoldDB" id="A0A1A6C5Q6"/>
<dbReference type="SUPFAM" id="SSF46767">
    <property type="entry name" value="Methylated DNA-protein cysteine methyltransferase, C-terminal domain"/>
    <property type="match status" value="1"/>
</dbReference>
<evidence type="ECO:0000256" key="6">
    <source>
        <dbReference type="ARBA" id="ARBA00049348"/>
    </source>
</evidence>
<evidence type="ECO:0000256" key="3">
    <source>
        <dbReference type="ARBA" id="ARBA00022679"/>
    </source>
</evidence>
<dbReference type="SUPFAM" id="SSF53155">
    <property type="entry name" value="Methylated DNA-protein cysteine methyltransferase domain"/>
    <property type="match status" value="1"/>
</dbReference>
<comment type="catalytic activity">
    <reaction evidence="1">
        <text>a 4-O-methyl-thymidine in DNA + L-cysteinyl-[protein] = a thymidine in DNA + S-methyl-L-cysteinyl-[protein]</text>
        <dbReference type="Rhea" id="RHEA:53428"/>
        <dbReference type="Rhea" id="RHEA-COMP:10131"/>
        <dbReference type="Rhea" id="RHEA-COMP:10132"/>
        <dbReference type="Rhea" id="RHEA-COMP:13555"/>
        <dbReference type="Rhea" id="RHEA-COMP:13556"/>
        <dbReference type="ChEBI" id="CHEBI:29950"/>
        <dbReference type="ChEBI" id="CHEBI:82612"/>
        <dbReference type="ChEBI" id="CHEBI:137386"/>
        <dbReference type="ChEBI" id="CHEBI:137387"/>
        <dbReference type="EC" id="2.1.1.63"/>
    </reaction>
</comment>
<dbReference type="Proteomes" id="UP000029273">
    <property type="component" value="Unassembled WGS sequence"/>
</dbReference>
<name>A0A1A6C5Q6_9GAMM</name>
<gene>
    <name evidence="8" type="ORF">Thpro_020948</name>
</gene>
<protein>
    <recommendedName>
        <fullName evidence="7">Methylated-DNA-[protein]-cysteine S-methyltransferase DNA binding domain-containing protein</fullName>
    </recommendedName>
</protein>
<evidence type="ECO:0000259" key="7">
    <source>
        <dbReference type="Pfam" id="PF01035"/>
    </source>
</evidence>
<comment type="catalytic activity">
    <reaction evidence="6">
        <text>a 6-O-methyl-2'-deoxyguanosine in DNA + L-cysteinyl-[protein] = S-methyl-L-cysteinyl-[protein] + a 2'-deoxyguanosine in DNA</text>
        <dbReference type="Rhea" id="RHEA:24000"/>
        <dbReference type="Rhea" id="RHEA-COMP:10131"/>
        <dbReference type="Rhea" id="RHEA-COMP:10132"/>
        <dbReference type="Rhea" id="RHEA-COMP:11367"/>
        <dbReference type="Rhea" id="RHEA-COMP:11368"/>
        <dbReference type="ChEBI" id="CHEBI:29950"/>
        <dbReference type="ChEBI" id="CHEBI:82612"/>
        <dbReference type="ChEBI" id="CHEBI:85445"/>
        <dbReference type="ChEBI" id="CHEBI:85448"/>
        <dbReference type="EC" id="2.1.1.63"/>
    </reaction>
</comment>
<dbReference type="EMBL" id="JQSG02000002">
    <property type="protein sequence ID" value="OBS09898.1"/>
    <property type="molecule type" value="Genomic_DNA"/>
</dbReference>
<dbReference type="NCBIfam" id="TIGR00589">
    <property type="entry name" value="ogt"/>
    <property type="match status" value="1"/>
</dbReference>
<keyword evidence="4" id="KW-0227">DNA damage</keyword>
<dbReference type="PANTHER" id="PTHR10815">
    <property type="entry name" value="METHYLATED-DNA--PROTEIN-CYSTEINE METHYLTRANSFERASE"/>
    <property type="match status" value="1"/>
</dbReference>